<dbReference type="EMBL" id="JBJUIK010000007">
    <property type="protein sequence ID" value="KAL3522203.1"/>
    <property type="molecule type" value="Genomic_DNA"/>
</dbReference>
<accession>A0ABD2ZT65</accession>
<protein>
    <submittedName>
        <fullName evidence="2">Uncharacterized protein</fullName>
    </submittedName>
</protein>
<proteinExistence type="predicted"/>
<evidence type="ECO:0000313" key="3">
    <source>
        <dbReference type="Proteomes" id="UP001630127"/>
    </source>
</evidence>
<gene>
    <name evidence="2" type="ORF">ACH5RR_015037</name>
</gene>
<keyword evidence="3" id="KW-1185">Reference proteome</keyword>
<name>A0ABD2ZT65_9GENT</name>
<evidence type="ECO:0000313" key="2">
    <source>
        <dbReference type="EMBL" id="KAL3522203.1"/>
    </source>
</evidence>
<evidence type="ECO:0000256" key="1">
    <source>
        <dbReference type="SAM" id="MobiDB-lite"/>
    </source>
</evidence>
<reference evidence="2 3" key="1">
    <citation type="submission" date="2024-11" db="EMBL/GenBank/DDBJ databases">
        <title>A near-complete genome assembly of Cinchona calisaya.</title>
        <authorList>
            <person name="Lian D.C."/>
            <person name="Zhao X.W."/>
            <person name="Wei L."/>
        </authorList>
    </citation>
    <scope>NUCLEOTIDE SEQUENCE [LARGE SCALE GENOMIC DNA]</scope>
    <source>
        <tissue evidence="2">Nenye</tissue>
    </source>
</reference>
<sequence>MASEFIWLGPTSTSNPERRETQIQWIRPAANWAKLKTNDSIFSNPAMEGAGGLIRNFEGSWLERFARNLELLHVLLLNVTQEQV</sequence>
<organism evidence="2 3">
    <name type="scientific">Cinchona calisaya</name>
    <dbReference type="NCBI Taxonomy" id="153742"/>
    <lineage>
        <taxon>Eukaryota</taxon>
        <taxon>Viridiplantae</taxon>
        <taxon>Streptophyta</taxon>
        <taxon>Embryophyta</taxon>
        <taxon>Tracheophyta</taxon>
        <taxon>Spermatophyta</taxon>
        <taxon>Magnoliopsida</taxon>
        <taxon>eudicotyledons</taxon>
        <taxon>Gunneridae</taxon>
        <taxon>Pentapetalae</taxon>
        <taxon>asterids</taxon>
        <taxon>lamiids</taxon>
        <taxon>Gentianales</taxon>
        <taxon>Rubiaceae</taxon>
        <taxon>Cinchonoideae</taxon>
        <taxon>Cinchoneae</taxon>
        <taxon>Cinchona</taxon>
    </lineage>
</organism>
<dbReference type="Proteomes" id="UP001630127">
    <property type="component" value="Unassembled WGS sequence"/>
</dbReference>
<dbReference type="AlphaFoldDB" id="A0ABD2ZT65"/>
<feature type="region of interest" description="Disordered" evidence="1">
    <location>
        <begin position="1"/>
        <end position="20"/>
    </location>
</feature>
<comment type="caution">
    <text evidence="2">The sequence shown here is derived from an EMBL/GenBank/DDBJ whole genome shotgun (WGS) entry which is preliminary data.</text>
</comment>